<organism evidence="1 2">
    <name type="scientific">Phyllobacterium sophorae</name>
    <dbReference type="NCBI Taxonomy" id="1520277"/>
    <lineage>
        <taxon>Bacteria</taxon>
        <taxon>Pseudomonadati</taxon>
        <taxon>Pseudomonadota</taxon>
        <taxon>Alphaproteobacteria</taxon>
        <taxon>Hyphomicrobiales</taxon>
        <taxon>Phyllobacteriaceae</taxon>
        <taxon>Phyllobacterium</taxon>
    </lineage>
</organism>
<evidence type="ECO:0000313" key="1">
    <source>
        <dbReference type="EMBL" id="PSH65337.1"/>
    </source>
</evidence>
<sequence>MTVRVAIDGFDRIDYLRPVAEFGCSEIATVAMSDLNSVVSNAQLMVYAGKSDKFSSPNPKSRSRTVGMLQGIFASLVGVRLAKVEQAILVVMRSDAFLGSKWTSKELHFFLCEMLFGNCDDADHTIHAWRSAALKASIRRGLASLQHRGLVKYTVARQRWLSRPSEIKWSLVDAQI</sequence>
<dbReference type="OrthoDB" id="9901053at2"/>
<comment type="caution">
    <text evidence="1">The sequence shown here is derived from an EMBL/GenBank/DDBJ whole genome shotgun (WGS) entry which is preliminary data.</text>
</comment>
<dbReference type="RefSeq" id="WP_106663753.1">
    <property type="nucleotide sequence ID" value="NZ_PGGM01000003.1"/>
</dbReference>
<protein>
    <submittedName>
        <fullName evidence="1">Uncharacterized protein</fullName>
    </submittedName>
</protein>
<dbReference type="Proteomes" id="UP000241764">
    <property type="component" value="Unassembled WGS sequence"/>
</dbReference>
<dbReference type="EMBL" id="PGGM01000003">
    <property type="protein sequence ID" value="PSH65337.1"/>
    <property type="molecule type" value="Genomic_DNA"/>
</dbReference>
<name>A0A2P7BFU9_9HYPH</name>
<evidence type="ECO:0000313" key="2">
    <source>
        <dbReference type="Proteomes" id="UP000241764"/>
    </source>
</evidence>
<accession>A0A2P7BFU9</accession>
<keyword evidence="2" id="KW-1185">Reference proteome</keyword>
<proteinExistence type="predicted"/>
<gene>
    <name evidence="1" type="ORF">CU103_10085</name>
</gene>
<reference evidence="2" key="1">
    <citation type="submission" date="2017-11" db="EMBL/GenBank/DDBJ databases">
        <authorList>
            <person name="Kuznetsova I."/>
            <person name="Sazanova A."/>
            <person name="Chirak E."/>
            <person name="Safronova V."/>
            <person name="Willems A."/>
        </authorList>
    </citation>
    <scope>NUCLEOTIDE SEQUENCE [LARGE SCALE GENOMIC DNA]</scope>
    <source>
        <strain evidence="2">CCBAU 03422</strain>
    </source>
</reference>
<dbReference type="AlphaFoldDB" id="A0A2P7BFU9"/>